<reference evidence="2 7" key="2">
    <citation type="journal article" date="2019" name="Nat. Med.">
        <title>A library of human gut bacterial isolates paired with longitudinal multiomics data enables mechanistic microbiome research.</title>
        <authorList>
            <person name="Poyet M."/>
            <person name="Groussin M."/>
            <person name="Gibbons S.M."/>
            <person name="Avila-Pacheco J."/>
            <person name="Jiang X."/>
            <person name="Kearney S.M."/>
            <person name="Perrotta A.R."/>
            <person name="Berdy B."/>
            <person name="Zhao S."/>
            <person name="Lieberman T.D."/>
            <person name="Swanson P.K."/>
            <person name="Smith M."/>
            <person name="Roesemann S."/>
            <person name="Alexander J.E."/>
            <person name="Rich S.A."/>
            <person name="Livny J."/>
            <person name="Vlamakis H."/>
            <person name="Clish C."/>
            <person name="Bullock K."/>
            <person name="Deik A."/>
            <person name="Scott J."/>
            <person name="Pierce K.A."/>
            <person name="Xavier R.J."/>
            <person name="Alm E.J."/>
        </authorList>
    </citation>
    <scope>NUCLEOTIDE SEQUENCE [LARGE SCALE GENOMIC DNA]</scope>
    <source>
        <strain evidence="2 7">BIOML-A27</strain>
    </source>
</reference>
<dbReference type="Proteomes" id="UP000260795">
    <property type="component" value="Unassembled WGS sequence"/>
</dbReference>
<dbReference type="EMBL" id="QSRK01000009">
    <property type="protein sequence ID" value="RGL14804.1"/>
    <property type="molecule type" value="Genomic_DNA"/>
</dbReference>
<dbReference type="AlphaFoldDB" id="A0A3E4R518"/>
<name>A0A3E4R518_BACUN</name>
<evidence type="ECO:0000313" key="5">
    <source>
        <dbReference type="Proteomes" id="UP000260795"/>
    </source>
</evidence>
<evidence type="ECO:0000259" key="1">
    <source>
        <dbReference type="Pfam" id="PF00534"/>
    </source>
</evidence>
<dbReference type="Proteomes" id="UP000285283">
    <property type="component" value="Unassembled WGS sequence"/>
</dbReference>
<comment type="caution">
    <text evidence="3">The sequence shown here is derived from an EMBL/GenBank/DDBJ whole genome shotgun (WGS) entry which is preliminary data.</text>
</comment>
<evidence type="ECO:0000313" key="2">
    <source>
        <dbReference type="EMBL" id="KAB4170202.1"/>
    </source>
</evidence>
<dbReference type="Pfam" id="PF00534">
    <property type="entry name" value="Glycos_transf_1"/>
    <property type="match status" value="1"/>
</dbReference>
<protein>
    <submittedName>
        <fullName evidence="2 3">Glycosyltransferase</fullName>
    </submittedName>
</protein>
<dbReference type="Proteomes" id="UP000433928">
    <property type="component" value="Unassembled WGS sequence"/>
</dbReference>
<evidence type="ECO:0000313" key="4">
    <source>
        <dbReference type="EMBL" id="RGS55174.1"/>
    </source>
</evidence>
<dbReference type="RefSeq" id="WP_005831239.1">
    <property type="nucleotide sequence ID" value="NZ_AP019724.1"/>
</dbReference>
<gene>
    <name evidence="4" type="ORF">DWX87_08965</name>
    <name evidence="3" type="ORF">DXC80_08100</name>
    <name evidence="2" type="ORF">GAQ59_08080</name>
</gene>
<sequence length="364" mass="42612">MEKSIQRMIFHIPMRINRERASASSIRPVKMIEAFERLGYEVILIEGNASQRKKRIKEIKHNIRKGVTYDFLYSESSTMPTLLTEKHHCPTHPFLDFSFFSFCRKHGIKIGLFYRDIYWKFELYGSSIKKNIAKYFYRYDLLRYKQLVDVLYLPSTKMLDYIPIKLNMPVFALPSGLNVDFLQENLTHKDKKLSLLYVGGIGGVYDLKQFVKAVGNIPEVHLTICCRKDDWEREKTQYGILPLNVRIVHGTKEEVKKMFSQTDLFCILINPVEYLNFAVPYKLFESLGYGCPLLGTNHTMTGDFISEKKIGYTCNYTAKDIEKQLLFILDNKTDLVLLREQVKQIALEHTWEKRCLTVIESLHS</sequence>
<dbReference type="GeneID" id="99752648"/>
<dbReference type="GO" id="GO:0016757">
    <property type="term" value="F:glycosyltransferase activity"/>
    <property type="evidence" value="ECO:0007669"/>
    <property type="project" value="InterPro"/>
</dbReference>
<evidence type="ECO:0000313" key="7">
    <source>
        <dbReference type="Proteomes" id="UP000433928"/>
    </source>
</evidence>
<dbReference type="EMBL" id="WCUG01000007">
    <property type="protein sequence ID" value="KAB4170202.1"/>
    <property type="molecule type" value="Genomic_DNA"/>
</dbReference>
<evidence type="ECO:0000313" key="3">
    <source>
        <dbReference type="EMBL" id="RGL14804.1"/>
    </source>
</evidence>
<dbReference type="Gene3D" id="3.40.50.2000">
    <property type="entry name" value="Glycogen Phosphorylase B"/>
    <property type="match status" value="1"/>
</dbReference>
<evidence type="ECO:0000313" key="6">
    <source>
        <dbReference type="Proteomes" id="UP000285283"/>
    </source>
</evidence>
<proteinExistence type="predicted"/>
<organism evidence="3 5">
    <name type="scientific">Bacteroides uniformis</name>
    <dbReference type="NCBI Taxonomy" id="820"/>
    <lineage>
        <taxon>Bacteria</taxon>
        <taxon>Pseudomonadati</taxon>
        <taxon>Bacteroidota</taxon>
        <taxon>Bacteroidia</taxon>
        <taxon>Bacteroidales</taxon>
        <taxon>Bacteroidaceae</taxon>
        <taxon>Bacteroides</taxon>
    </lineage>
</organism>
<dbReference type="InterPro" id="IPR001296">
    <property type="entry name" value="Glyco_trans_1"/>
</dbReference>
<feature type="domain" description="Glycosyl transferase family 1" evidence="1">
    <location>
        <begin position="182"/>
        <end position="343"/>
    </location>
</feature>
<keyword evidence="3" id="KW-0808">Transferase</keyword>
<reference evidence="5 6" key="1">
    <citation type="submission" date="2018-08" db="EMBL/GenBank/DDBJ databases">
        <title>A genome reference for cultivated species of the human gut microbiota.</title>
        <authorList>
            <person name="Zou Y."/>
            <person name="Xue W."/>
            <person name="Luo G."/>
        </authorList>
    </citation>
    <scope>NUCLEOTIDE SEQUENCE [LARGE SCALE GENOMIC DNA]</scope>
    <source>
        <strain evidence="4 6">AF21-53</strain>
        <strain evidence="3 5">TF08-13</strain>
    </source>
</reference>
<dbReference type="EMBL" id="QRVP01000006">
    <property type="protein sequence ID" value="RGS55174.1"/>
    <property type="molecule type" value="Genomic_DNA"/>
</dbReference>
<dbReference type="SUPFAM" id="SSF53756">
    <property type="entry name" value="UDP-Glycosyltransferase/glycogen phosphorylase"/>
    <property type="match status" value="1"/>
</dbReference>
<accession>A0A3E4R518</accession>